<dbReference type="Gene3D" id="3.30.559.10">
    <property type="entry name" value="Chloramphenicol acetyltransferase-like domain"/>
    <property type="match status" value="1"/>
</dbReference>
<keyword evidence="7" id="KW-0560">Oxidoreductase</keyword>
<gene>
    <name evidence="14" type="ORF">B0H66DRAFT_639552</name>
</gene>
<dbReference type="InterPro" id="IPR049552">
    <property type="entry name" value="PKS_DH_N"/>
</dbReference>
<dbReference type="SUPFAM" id="SSF52151">
    <property type="entry name" value="FabD/lysophospholipase-like"/>
    <property type="match status" value="1"/>
</dbReference>
<dbReference type="SUPFAM" id="SSF55048">
    <property type="entry name" value="Probable ACP-binding domain of malonyl-CoA ACP transacylase"/>
    <property type="match status" value="1"/>
</dbReference>
<feature type="active site" description="Proton acceptor; for dehydratase activity" evidence="9">
    <location>
        <position position="998"/>
    </location>
</feature>
<dbReference type="Gene3D" id="3.40.50.12780">
    <property type="entry name" value="N-terminal domain of ligase-like"/>
    <property type="match status" value="1"/>
</dbReference>
<feature type="region of interest" description="C-terminal hotdog fold" evidence="9">
    <location>
        <begin position="1146"/>
        <end position="1312"/>
    </location>
</feature>
<dbReference type="Pfam" id="PF07993">
    <property type="entry name" value="NAD_binding_4"/>
    <property type="match status" value="1"/>
</dbReference>
<feature type="compositionally biased region" description="Polar residues" evidence="10">
    <location>
        <begin position="2656"/>
        <end position="2667"/>
    </location>
</feature>
<evidence type="ECO:0000313" key="15">
    <source>
        <dbReference type="Proteomes" id="UP001283341"/>
    </source>
</evidence>
<evidence type="ECO:0000256" key="9">
    <source>
        <dbReference type="PROSITE-ProRule" id="PRU01363"/>
    </source>
</evidence>
<dbReference type="Gene3D" id="3.40.50.720">
    <property type="entry name" value="NAD(P)-binding Rossmann-like Domain"/>
    <property type="match status" value="2"/>
</dbReference>
<dbReference type="PROSITE" id="PS00012">
    <property type="entry name" value="PHOSPHOPANTETHEINE"/>
    <property type="match status" value="1"/>
</dbReference>
<dbReference type="InterPro" id="IPR020845">
    <property type="entry name" value="AMP-binding_CS"/>
</dbReference>
<dbReference type="SMART" id="SM00822">
    <property type="entry name" value="PKS_KR"/>
    <property type="match status" value="1"/>
</dbReference>
<dbReference type="CDD" id="cd02440">
    <property type="entry name" value="AdoMet_MTases"/>
    <property type="match status" value="1"/>
</dbReference>
<feature type="domain" description="Ketosynthase family 3 (KS3)" evidence="12">
    <location>
        <begin position="6"/>
        <end position="452"/>
    </location>
</feature>
<dbReference type="SUPFAM" id="SSF56801">
    <property type="entry name" value="Acetyl-CoA synthetase-like"/>
    <property type="match status" value="1"/>
</dbReference>
<dbReference type="PROSITE" id="PS00606">
    <property type="entry name" value="KS3_1"/>
    <property type="match status" value="1"/>
</dbReference>
<dbReference type="InterPro" id="IPR006162">
    <property type="entry name" value="Ppantetheine_attach_site"/>
</dbReference>
<keyword evidence="1" id="KW-0596">Phosphopantetheine</keyword>
<dbReference type="Gene3D" id="3.40.50.150">
    <property type="entry name" value="Vaccinia Virus protein VP39"/>
    <property type="match status" value="1"/>
</dbReference>
<dbReference type="InterPro" id="IPR014030">
    <property type="entry name" value="Ketoacyl_synth_N"/>
</dbReference>
<dbReference type="SUPFAM" id="SSF47336">
    <property type="entry name" value="ACP-like"/>
    <property type="match status" value="2"/>
</dbReference>
<dbReference type="SMART" id="SM00825">
    <property type="entry name" value="PKS_KS"/>
    <property type="match status" value="1"/>
</dbReference>
<evidence type="ECO:0000256" key="4">
    <source>
        <dbReference type="ARBA" id="ARBA00022603"/>
    </source>
</evidence>
<dbReference type="Pfam" id="PF02801">
    <property type="entry name" value="Ketoacyl-synt_C"/>
    <property type="match status" value="1"/>
</dbReference>
<dbReference type="GO" id="GO:0006633">
    <property type="term" value="P:fatty acid biosynthetic process"/>
    <property type="evidence" value="ECO:0007669"/>
    <property type="project" value="InterPro"/>
</dbReference>
<proteinExistence type="predicted"/>
<dbReference type="InterPro" id="IPR020806">
    <property type="entry name" value="PKS_PP-bd"/>
</dbReference>
<keyword evidence="3" id="KW-0436">Ligase</keyword>
<dbReference type="PANTHER" id="PTHR43775">
    <property type="entry name" value="FATTY ACID SYNTHASE"/>
    <property type="match status" value="1"/>
</dbReference>
<dbReference type="Gene3D" id="3.30.70.3290">
    <property type="match status" value="1"/>
</dbReference>
<dbReference type="InterPro" id="IPR036736">
    <property type="entry name" value="ACP-like_sf"/>
</dbReference>
<sequence>MNTWKSEPIAIVGSGCRLPGGVRSPSQLWELLKNPRDLLGKISPATRFDTRAFYHGNGDHHGTGNVAQCYMCDEDPRAFDHEFFGIHAGEAEAIDPQQRILLEVVYEAVEAAGYSLDRLRGSQTGVFVGQMTDDYRDVLYRDVDNVPRYAATGISRAITANRVSYVFDWHGPSVNMDTACSSSLVALHQAVQALRNGESTLAVAAGVNLILGPEMFIMESKLHMLSPTGRCRMWDAGADGYARGEGITAVVLKPLRQALADGDHIECVVRETGVNQDGRTQGITVPSAVSQAALIRSTYARCGLDPSKSSNRCQYFEAHGTGTAAGDPKEAQAIRDVFFPPPGTGNQAKVGNNNEDMLYVGSVKTVLGHSEGAAGLVALLKASLALQHAVIPPNMHFERLSPAVEPFYYPHLRVPTEPRPWPGVDPGTKTTRRASVNSFGFGGTNAHAIIESWDGDSQQHREDKAVAGAYGPFTISARSPAALARQVSALSESLKRLDDDSLNMGDLAWTLQSRRAEFPYRISFSADTTKDDLVESLDMILGLENSSTLKATSISPEYPLRILGVFTGQGAQWPRMGASLFEQSPLFRQSIQRLDESLARLPDAPTWSLTDALLASSGESRVQEAAISQPLTTALQIALVDLLKSIGIQLAIGAVVGHSSGEIAAAYTSGYLSASDAIRVAYYRGLHASRARGGSMMAVGMGLDEARTFCQKLGSGSKITVAASNSQSSVTLSGDTDTIHEAKVMLDQRGTFARVLQVDTAYHSHHMQRCVEAYEESLQICGIQPLQDAAGKTCTWYSSVHGADGRSIGHDRDALRGRYWIENMARPVLFYEAVERAVREEASCFDFVLEVGPHAALRGPVTDALKKLTGRDIPYASLLKRGADDRIAFSDAFGVLWTQFQSSSGMPSIVDWSALRNAVYGQDNQRQPRVVKNLLPYAWDHEKPLLFESRRSNAWRTSGRPMHPLLGRSTQHGSSRDAMTMEWRNILKLTELEWLRGHQFQHQVVFPAAGYVSMATDAACALAEAMCVKGMDDTASACLVELTNLRFHRAITLDDSSPVEIICIVRCLGRKDEDGQVLITAEYECYSGDAIARPERGHDSTAPGGMGSSTRLNFSGQANVILRSDSQQHEAEAGLLPARFAPSLPLSKVDTTRFYSWTSSIGLQYSGDFLADSIERRRNQAAVVLKQPNGGDHDQMRVHPATLDMAFHGIFAAHSFPGDGRISTPHLPSAIERVRVAVTTAGRCPCQQQIHGQLGGDDRRLLADCHIRQQQQGPSTAATITGDVDLFCATCERPTMQVEGLTVSRLSEPSARDDRSLFARTVWSKDLQTSGIEAPVEFRPAYHVHRAKLSEACDRTAYFYLRQLCNLVSSSATRDLSGLEWHIQCLVDWAVHIVAMVEAGRHPRLRAEWSDDTSEIIDIWRAQYAHDYVEMKLIHTVGQRLPALVVPPPEPEEPILDILMKDDMLPRLYHHAEGFHQANDLVGRAVGQLAHRYPSMRILEVGGGTGAATVPALAHLGDYFASYTFTDVSAAFFRDAQSKFAGRPGASADRMRYAVLDIEQDPREAGFEEHGFDLVIASNVLHATRSLAQTLANCRRLLAPGGFLVLDEVTSDTLWGPFVVSALPGWWLGSHEGSDGRVHGPLVSEQEWDRLLKENGFSGVDHVTRDTHDDSTYMFSVMVSQATDPRVDLLRAPLVSPPYQVASEYRDLGHLVILGGETGGRAARTASAMRLLLDPIAGPRPVAVLNGWDVLESEVEVEEKEISQSRGRSSTVPPGAAVICLSALDDDKDTVAESWQISATRLRAMQTIFRNASRVLWVTQGGRTNNPRTSMMVGLGRTVMCESPHLRLLFVNMEHSEPLSPQLMDSPHVFLAETFLRMALLERPEYRDVLWTNETELSIRNRSGSQIDVFIPRVKPDDLLNRRLASASRRVEEDVPLEEISTIVCPIEIAVGHHHHDGGHLALQRAKPLNKKGSELLNATHFRAYCTSLFSFAPQDGSSPLHICLAAVVDMPEKMAVCVSNTNSLSLMLSEGQWTLIPRLAEPADLLHHILTTIVCESLLAGLSGTLWLHDAPAEIAEAASQMGEARGIHVFLSASTESTIGLGGRQKVAMIHPQSSRRQLEAFIPSNVKRLVLLGKDEIADNTRSLQDALLRLGVLGKTDIGCLYQDLGRAMTVDLNLDSPRLWEIIRREVISVPFKTKDAKELSPIRSAAVIDLENISSLSGRQKVTSVVDWTKSGSVPVQIQPLVFEGEPLFSPNKTYLLVGLAGDLGMSLVEWMASTGARHFAIASRNPQISNQVLAHLNKMGVSIRTWALDVADKQALLQAHTEMVAQMPPVGGVANGAMVLRDRPFGNMTAEDFAAVLRPKAQGTQNLDELFYADRELEFFVLFASGTCVVGNAGQANYSAANMYMASVAEQRRRRGVAASVIYLGTLLGVGHVARSLLPGNTKTNLRKFESQLQRFSSLPLSETDLQTAFAEAVLSGRPGSDMDPGLIVGLGDGKDAPWRSIPRFSSWLSHLLARRQHVENGAEAHHDMARQDQKGSSIRDELTVLLDTAESPVAFHTEANKLLQEAFAAKLGVILQTPVGKIDKAQPLVSLGFDSLVAVEVRSWILKELAVDVPILKMLGGSSLIDVCRDVVFNFAENNEGVAENTESEPSTEPHSVDSNYDGEEPATSVSTPPSPPPSDSGKEEYVRVGDMSPAQARLYFLHQYLEDKSAYNVGYVGRYHGHLDLGRLQKALWTVCSIHESLRSCYFMEANASHRAVQAVLPSPRPLWEHREIQDESEVWQERDRQRRIQFNIEHGSLIRVTVLSQSPILHHVIFLHHHIALDGIGWFVFFRDLERAYSGQDLEPPLQQSIDMSAKQRNASKEHQYMQPLLAFWSQMHQDPHEPLPLFAFSKVKNRKVLNKYETETVDMELDPSLAKRVKLTAAALGVTPFHFYLSALAVFITRCLDEVHDFSIGIVDANRPDVEDSSTMGYFLNMLPVRFRLGDKKREKFGELVKWCRDTVLDAHAARVPFDAILDEVQTSRSGSHHPLFQVALDYRQGYSTEDRFGAGNMVWDGKQSITCQNPYDIFINVTQASPGDHTYIHWTTQKYMYSASDSSLMMTWYTRIVDALTQDPSTPIASCPVANEGDLRHAVDLGAGEPVDQSNLHWDDDGTLVHQVDKTATQYPNSIALVDDNGGRLTYVEMMARTQHIARCLKQILAQENMPSSLESASAPPAVIGTLIHPANNYVCTLLAILRLGLTCVGLDLRNPEQRLGVMLSDCTPRILICTAETRDQAFRLAAPISAQVLDLDQMEEDDSSAKKPVENISCLDQRAVILYTSGSTGVPKGVLLSHRNLHSHIRANTALFGLRSNDVILQQTSPGFDFCLDQIFHALANGGVLVIVGREARGDPSRVAQLMLDHGVTVTVGCPSEYLALLNYGLPTLRRCASWRLAFSGGEKLTVQLRHGFRKLRLNDLQFVNVYGPTEVTIACARGRVPYQTDDDLAGQQSDYLYPMPGYATLVLDKHMNPLPAGFPGEVYIAGDGVALGYLNRPEETRRRFLDMATPLLSTTASTRLYRSGDHGRLLQDGSIHLLGRVEDGGSVQVKIRGMRVELDEVANIMIRESGGALTAAAVSYRRRGDDSGGGVTDLLVGFVVFDLEKQKQEFEEERAEIIRRLRTSLPLPAHMCPSVVVPVERLPTNVNGKLDRAAVDKLPIITARANGTSKKAENVNGLTPLEQRMKQVWCETLELLDEQGSDTIDADSDFFQVGGSSMLAIKLRVVTRGAFGVVVSLPELFRLRTLGRMAAWVAAAAEHNENGSTPKQRHHQLLNSETTTMDWAAEVAALFDGLSSSSPPPVSLSSSAATKQQGIKVLLTGATGFLGTHILRQLVADAHVSEVHCVALRQPISAVSSHKIISYQGDLGSPLLGLASREIFTMLSQTVDVIIHNGARVSFLEPYGAGLRAPNALSVRTLCAMALPRRVPLHFVSTAGVAGVLRSSPTHGGRTSTVLGPVSAADCFPPDRLEHQQAAKLDGYVLSKWVGEALLEKVTAEFGLPTYVHRVASLVGDGAPQRDVMDAVIRFSRMIGSVPALGSGTGQLQVQGAFDWVPVESVGEELVRDALASVFSSHFSGSTKFVHHCSENKVVLGGLRAHLEEVTEGCQPFGEMAAKDWLDAARERGLDLALYEYLRGVIQEGGELWLPTISK</sequence>
<keyword evidence="2" id="KW-0597">Phosphoprotein</keyword>
<dbReference type="Gene3D" id="3.30.559.30">
    <property type="entry name" value="Nonribosomal peptide synthetase, condensation domain"/>
    <property type="match status" value="1"/>
</dbReference>
<evidence type="ECO:0000256" key="2">
    <source>
        <dbReference type="ARBA" id="ARBA00022553"/>
    </source>
</evidence>
<dbReference type="SMART" id="SM00826">
    <property type="entry name" value="PKS_DH"/>
    <property type="match status" value="1"/>
</dbReference>
<dbReference type="EMBL" id="JAUEDM010000004">
    <property type="protein sequence ID" value="KAK3318106.1"/>
    <property type="molecule type" value="Genomic_DNA"/>
</dbReference>
<dbReference type="InterPro" id="IPR016039">
    <property type="entry name" value="Thiolase-like"/>
</dbReference>
<dbReference type="InterPro" id="IPR020807">
    <property type="entry name" value="PKS_DH"/>
</dbReference>
<dbReference type="SUPFAM" id="SSF53335">
    <property type="entry name" value="S-adenosyl-L-methionine-dependent methyltransferases"/>
    <property type="match status" value="1"/>
</dbReference>
<dbReference type="Pfam" id="PF00668">
    <property type="entry name" value="Condensation"/>
    <property type="match status" value="1"/>
</dbReference>
<evidence type="ECO:0000259" key="12">
    <source>
        <dbReference type="PROSITE" id="PS52004"/>
    </source>
</evidence>
<dbReference type="GO" id="GO:0031177">
    <property type="term" value="F:phosphopantetheine binding"/>
    <property type="evidence" value="ECO:0007669"/>
    <property type="project" value="InterPro"/>
</dbReference>
<dbReference type="InterPro" id="IPR013217">
    <property type="entry name" value="Methyltransf_12"/>
</dbReference>
<dbReference type="SMART" id="SM00827">
    <property type="entry name" value="PKS_AT"/>
    <property type="match status" value="1"/>
</dbReference>
<dbReference type="Pfam" id="PF16197">
    <property type="entry name" value="KAsynt_C_assoc"/>
    <property type="match status" value="1"/>
</dbReference>
<dbReference type="InterPro" id="IPR020841">
    <property type="entry name" value="PKS_Beta-ketoAc_synthase_dom"/>
</dbReference>
<reference evidence="14" key="1">
    <citation type="journal article" date="2023" name="Mol. Phylogenet. Evol.">
        <title>Genome-scale phylogeny and comparative genomics of the fungal order Sordariales.</title>
        <authorList>
            <person name="Hensen N."/>
            <person name="Bonometti L."/>
            <person name="Westerberg I."/>
            <person name="Brannstrom I.O."/>
            <person name="Guillou S."/>
            <person name="Cros-Aarteil S."/>
            <person name="Calhoun S."/>
            <person name="Haridas S."/>
            <person name="Kuo A."/>
            <person name="Mondo S."/>
            <person name="Pangilinan J."/>
            <person name="Riley R."/>
            <person name="LaButti K."/>
            <person name="Andreopoulos B."/>
            <person name="Lipzen A."/>
            <person name="Chen C."/>
            <person name="Yan M."/>
            <person name="Daum C."/>
            <person name="Ng V."/>
            <person name="Clum A."/>
            <person name="Steindorff A."/>
            <person name="Ohm R.A."/>
            <person name="Martin F."/>
            <person name="Silar P."/>
            <person name="Natvig D.O."/>
            <person name="Lalanne C."/>
            <person name="Gautier V."/>
            <person name="Ament-Velasquez S.L."/>
            <person name="Kruys A."/>
            <person name="Hutchinson M.I."/>
            <person name="Powell A.J."/>
            <person name="Barry K."/>
            <person name="Miller A.N."/>
            <person name="Grigoriev I.V."/>
            <person name="Debuchy R."/>
            <person name="Gladieux P."/>
            <person name="Hiltunen Thoren M."/>
            <person name="Johannesson H."/>
        </authorList>
    </citation>
    <scope>NUCLEOTIDE SEQUENCE</scope>
    <source>
        <strain evidence="14">CBS 118394</strain>
    </source>
</reference>
<evidence type="ECO:0000256" key="7">
    <source>
        <dbReference type="ARBA" id="ARBA00023002"/>
    </source>
</evidence>
<dbReference type="InterPro" id="IPR042104">
    <property type="entry name" value="PKS_dehydratase_sf"/>
</dbReference>
<dbReference type="Pfam" id="PF14765">
    <property type="entry name" value="PS-DH"/>
    <property type="match status" value="1"/>
</dbReference>
<dbReference type="Pfam" id="PF00550">
    <property type="entry name" value="PP-binding"/>
    <property type="match status" value="2"/>
</dbReference>
<dbReference type="InterPro" id="IPR032821">
    <property type="entry name" value="PKS_assoc"/>
</dbReference>
<evidence type="ECO:0000313" key="14">
    <source>
        <dbReference type="EMBL" id="KAK3318106.1"/>
    </source>
</evidence>
<dbReference type="GO" id="GO:0032259">
    <property type="term" value="P:methylation"/>
    <property type="evidence" value="ECO:0007669"/>
    <property type="project" value="UniProtKB-KW"/>
</dbReference>
<dbReference type="Gene3D" id="3.40.47.10">
    <property type="match status" value="1"/>
</dbReference>
<keyword evidence="5" id="KW-0808">Transferase</keyword>
<evidence type="ECO:0000256" key="1">
    <source>
        <dbReference type="ARBA" id="ARBA00022450"/>
    </source>
</evidence>
<dbReference type="InterPro" id="IPR049551">
    <property type="entry name" value="PKS_DH_C"/>
</dbReference>
<evidence type="ECO:0000259" key="13">
    <source>
        <dbReference type="PROSITE" id="PS52019"/>
    </source>
</evidence>
<dbReference type="GO" id="GO:0009403">
    <property type="term" value="P:toxin biosynthetic process"/>
    <property type="evidence" value="ECO:0007669"/>
    <property type="project" value="UniProtKB-ARBA"/>
</dbReference>
<name>A0AAE0M3K7_9PEZI</name>
<dbReference type="Proteomes" id="UP001283341">
    <property type="component" value="Unassembled WGS sequence"/>
</dbReference>
<dbReference type="InterPro" id="IPR016035">
    <property type="entry name" value="Acyl_Trfase/lysoPLipase"/>
</dbReference>
<organism evidence="14 15">
    <name type="scientific">Apodospora peruviana</name>
    <dbReference type="NCBI Taxonomy" id="516989"/>
    <lineage>
        <taxon>Eukaryota</taxon>
        <taxon>Fungi</taxon>
        <taxon>Dikarya</taxon>
        <taxon>Ascomycota</taxon>
        <taxon>Pezizomycotina</taxon>
        <taxon>Sordariomycetes</taxon>
        <taxon>Sordariomycetidae</taxon>
        <taxon>Sordariales</taxon>
        <taxon>Lasiosphaeriaceae</taxon>
        <taxon>Apodospora</taxon>
    </lineage>
</organism>
<feature type="region of interest" description="N-terminal hotdog fold" evidence="9">
    <location>
        <begin position="963"/>
        <end position="1125"/>
    </location>
</feature>
<dbReference type="Pfam" id="PF00109">
    <property type="entry name" value="ketoacyl-synt"/>
    <property type="match status" value="1"/>
</dbReference>
<dbReference type="Gene3D" id="3.10.129.110">
    <property type="entry name" value="Polyketide synthase dehydratase"/>
    <property type="match status" value="1"/>
</dbReference>
<evidence type="ECO:0000259" key="11">
    <source>
        <dbReference type="PROSITE" id="PS50075"/>
    </source>
</evidence>
<dbReference type="GO" id="GO:0004312">
    <property type="term" value="F:fatty acid synthase activity"/>
    <property type="evidence" value="ECO:0007669"/>
    <property type="project" value="TreeGrafter"/>
</dbReference>
<dbReference type="InterPro" id="IPR013968">
    <property type="entry name" value="PKS_KR"/>
</dbReference>
<dbReference type="InterPro" id="IPR013120">
    <property type="entry name" value="FAR_NAD-bd"/>
</dbReference>
<dbReference type="SUPFAM" id="SSF51735">
    <property type="entry name" value="NAD(P)-binding Rossmann-fold domains"/>
    <property type="match status" value="2"/>
</dbReference>
<dbReference type="Pfam" id="PF00698">
    <property type="entry name" value="Acyl_transf_1"/>
    <property type="match status" value="1"/>
</dbReference>
<dbReference type="InterPro" id="IPR018201">
    <property type="entry name" value="Ketoacyl_synth_AS"/>
</dbReference>
<comment type="caution">
    <text evidence="14">The sequence shown here is derived from an EMBL/GenBank/DDBJ whole genome shotgun (WGS) entry which is preliminary data.</text>
</comment>
<dbReference type="InterPro" id="IPR036291">
    <property type="entry name" value="NAD(P)-bd_dom_sf"/>
</dbReference>
<dbReference type="Gene3D" id="3.30.300.30">
    <property type="match status" value="1"/>
</dbReference>
<dbReference type="PROSITE" id="PS52019">
    <property type="entry name" value="PKS_MFAS_DH"/>
    <property type="match status" value="1"/>
</dbReference>
<dbReference type="SMART" id="SM00823">
    <property type="entry name" value="PKS_PP"/>
    <property type="match status" value="2"/>
</dbReference>
<dbReference type="CDD" id="cd05930">
    <property type="entry name" value="A_NRPS"/>
    <property type="match status" value="1"/>
</dbReference>
<dbReference type="PROSITE" id="PS00455">
    <property type="entry name" value="AMP_BINDING"/>
    <property type="match status" value="1"/>
</dbReference>
<dbReference type="InterPro" id="IPR000873">
    <property type="entry name" value="AMP-dep_synth/lig_dom"/>
</dbReference>
<dbReference type="PROSITE" id="PS50075">
    <property type="entry name" value="CARRIER"/>
    <property type="match status" value="2"/>
</dbReference>
<dbReference type="GO" id="GO:0004315">
    <property type="term" value="F:3-oxoacyl-[acyl-carrier-protein] synthase activity"/>
    <property type="evidence" value="ECO:0007669"/>
    <property type="project" value="InterPro"/>
</dbReference>
<dbReference type="Gene3D" id="1.10.1200.10">
    <property type="entry name" value="ACP-like"/>
    <property type="match status" value="2"/>
</dbReference>
<dbReference type="InterPro" id="IPR001227">
    <property type="entry name" value="Ac_transferase_dom_sf"/>
</dbReference>
<dbReference type="SUPFAM" id="SSF53901">
    <property type="entry name" value="Thiolase-like"/>
    <property type="match status" value="1"/>
</dbReference>
<evidence type="ECO:0000256" key="6">
    <source>
        <dbReference type="ARBA" id="ARBA00022737"/>
    </source>
</evidence>
<reference evidence="14" key="2">
    <citation type="submission" date="2023-06" db="EMBL/GenBank/DDBJ databases">
        <authorList>
            <consortium name="Lawrence Berkeley National Laboratory"/>
            <person name="Haridas S."/>
            <person name="Hensen N."/>
            <person name="Bonometti L."/>
            <person name="Westerberg I."/>
            <person name="Brannstrom I.O."/>
            <person name="Guillou S."/>
            <person name="Cros-Aarteil S."/>
            <person name="Calhoun S."/>
            <person name="Kuo A."/>
            <person name="Mondo S."/>
            <person name="Pangilinan J."/>
            <person name="Riley R."/>
            <person name="Labutti K."/>
            <person name="Andreopoulos B."/>
            <person name="Lipzen A."/>
            <person name="Chen C."/>
            <person name="Yanf M."/>
            <person name="Daum C."/>
            <person name="Ng V."/>
            <person name="Clum A."/>
            <person name="Steindorff A."/>
            <person name="Ohm R."/>
            <person name="Martin F."/>
            <person name="Silar P."/>
            <person name="Natvig D."/>
            <person name="Lalanne C."/>
            <person name="Gautier V."/>
            <person name="Ament-Velasquez S.L."/>
            <person name="Kruys A."/>
            <person name="Hutchinson M.I."/>
            <person name="Powell A.J."/>
            <person name="Barry K."/>
            <person name="Miller A.N."/>
            <person name="Grigoriev I.V."/>
            <person name="Debuchy R."/>
            <person name="Gladieux P."/>
            <person name="Thoren M.H."/>
            <person name="Johannesson H."/>
        </authorList>
    </citation>
    <scope>NUCLEOTIDE SEQUENCE</scope>
    <source>
        <strain evidence="14">CBS 118394</strain>
    </source>
</reference>
<accession>A0AAE0M3K7</accession>
<dbReference type="CDD" id="cd19532">
    <property type="entry name" value="C_PKS-NRPS"/>
    <property type="match status" value="1"/>
</dbReference>
<keyword evidence="15" id="KW-1185">Reference proteome</keyword>
<dbReference type="PANTHER" id="PTHR43775:SF20">
    <property type="entry name" value="HYBRID PKS-NRPS SYNTHETASE APDA"/>
    <property type="match status" value="1"/>
</dbReference>
<dbReference type="InterPro" id="IPR016036">
    <property type="entry name" value="Malonyl_transacylase_ACP-bd"/>
</dbReference>
<dbReference type="InterPro" id="IPR014031">
    <property type="entry name" value="Ketoacyl_synth_C"/>
</dbReference>
<dbReference type="InterPro" id="IPR001242">
    <property type="entry name" value="Condensation_dom"/>
</dbReference>
<dbReference type="InterPro" id="IPR023213">
    <property type="entry name" value="CAT-like_dom_sf"/>
</dbReference>
<dbReference type="InterPro" id="IPR042099">
    <property type="entry name" value="ANL_N_sf"/>
</dbReference>
<dbReference type="Pfam" id="PF08242">
    <property type="entry name" value="Methyltransf_12"/>
    <property type="match status" value="1"/>
</dbReference>
<dbReference type="PROSITE" id="PS52004">
    <property type="entry name" value="KS3_2"/>
    <property type="match status" value="1"/>
</dbReference>
<feature type="active site" description="Proton donor; for dehydratase activity" evidence="9">
    <location>
        <position position="1204"/>
    </location>
</feature>
<dbReference type="InterPro" id="IPR050091">
    <property type="entry name" value="PKS_NRPS_Biosynth_Enz"/>
</dbReference>
<dbReference type="InterPro" id="IPR045851">
    <property type="entry name" value="AMP-bd_C_sf"/>
</dbReference>
<dbReference type="InterPro" id="IPR029063">
    <property type="entry name" value="SAM-dependent_MTases_sf"/>
</dbReference>
<dbReference type="Pfam" id="PF21089">
    <property type="entry name" value="PKS_DH_N"/>
    <property type="match status" value="1"/>
</dbReference>
<keyword evidence="4" id="KW-0489">Methyltransferase</keyword>
<dbReference type="InterPro" id="IPR057326">
    <property type="entry name" value="KR_dom"/>
</dbReference>
<dbReference type="InterPro" id="IPR049900">
    <property type="entry name" value="PKS_mFAS_DH"/>
</dbReference>
<evidence type="ECO:0000256" key="3">
    <source>
        <dbReference type="ARBA" id="ARBA00022598"/>
    </source>
</evidence>
<feature type="domain" description="PKS/mFAS DH" evidence="13">
    <location>
        <begin position="963"/>
        <end position="1312"/>
    </location>
</feature>
<dbReference type="GO" id="GO:0016874">
    <property type="term" value="F:ligase activity"/>
    <property type="evidence" value="ECO:0007669"/>
    <property type="project" value="UniProtKB-KW"/>
</dbReference>
<feature type="region of interest" description="Disordered" evidence="10">
    <location>
        <begin position="2649"/>
        <end position="2695"/>
    </location>
</feature>
<evidence type="ECO:0000256" key="5">
    <source>
        <dbReference type="ARBA" id="ARBA00022679"/>
    </source>
</evidence>
<dbReference type="FunFam" id="3.40.47.10:FF:000019">
    <property type="entry name" value="Polyketide synthase type I"/>
    <property type="match status" value="1"/>
</dbReference>
<evidence type="ECO:0000256" key="8">
    <source>
        <dbReference type="ARBA" id="ARBA00023268"/>
    </source>
</evidence>
<dbReference type="SUPFAM" id="SSF52777">
    <property type="entry name" value="CoA-dependent acyltransferases"/>
    <property type="match status" value="2"/>
</dbReference>
<feature type="domain" description="Carrier" evidence="11">
    <location>
        <begin position="2565"/>
        <end position="2643"/>
    </location>
</feature>
<keyword evidence="8" id="KW-0511">Multifunctional enzyme</keyword>
<dbReference type="CDD" id="cd00833">
    <property type="entry name" value="PKS"/>
    <property type="match status" value="1"/>
</dbReference>
<dbReference type="Pfam" id="PF08659">
    <property type="entry name" value="KR"/>
    <property type="match status" value="1"/>
</dbReference>
<keyword evidence="6" id="KW-0677">Repeat</keyword>
<dbReference type="InterPro" id="IPR014043">
    <property type="entry name" value="Acyl_transferase_dom"/>
</dbReference>
<feature type="domain" description="Carrier" evidence="11">
    <location>
        <begin position="3725"/>
        <end position="3803"/>
    </location>
</feature>
<dbReference type="InterPro" id="IPR009081">
    <property type="entry name" value="PP-bd_ACP"/>
</dbReference>
<evidence type="ECO:0000256" key="10">
    <source>
        <dbReference type="SAM" id="MobiDB-lite"/>
    </source>
</evidence>
<dbReference type="Gene3D" id="3.40.366.10">
    <property type="entry name" value="Malonyl-Coenzyme A Acyl Carrier Protein, domain 2"/>
    <property type="match status" value="1"/>
</dbReference>
<dbReference type="GO" id="GO:0008168">
    <property type="term" value="F:methyltransferase activity"/>
    <property type="evidence" value="ECO:0007669"/>
    <property type="project" value="UniProtKB-KW"/>
</dbReference>
<protein>
    <submittedName>
        <fullName evidence="14">Hybrid PKS-NRPS PsoA</fullName>
    </submittedName>
</protein>
<dbReference type="Pfam" id="PF00501">
    <property type="entry name" value="AMP-binding"/>
    <property type="match status" value="1"/>
</dbReference>
<dbReference type="GO" id="GO:0016491">
    <property type="term" value="F:oxidoreductase activity"/>
    <property type="evidence" value="ECO:0007669"/>
    <property type="project" value="UniProtKB-KW"/>
</dbReference>